<accession>A0A0R1U4C6</accession>
<feature type="transmembrane region" description="Helical" evidence="1">
    <location>
        <begin position="7"/>
        <end position="26"/>
    </location>
</feature>
<dbReference type="RefSeq" id="WP_019206748.1">
    <property type="nucleotide sequence ID" value="NZ_AZFK01000086.1"/>
</dbReference>
<evidence type="ECO:0000313" key="2">
    <source>
        <dbReference type="EMBL" id="KRL87902.1"/>
    </source>
</evidence>
<protein>
    <recommendedName>
        <fullName evidence="4">Branched-chain amino acid transporter AzlD</fullName>
    </recommendedName>
</protein>
<feature type="transmembrane region" description="Helical" evidence="1">
    <location>
        <begin position="38"/>
        <end position="59"/>
    </location>
</feature>
<dbReference type="PIRSF" id="PIRSF003203">
    <property type="entry name" value="AzlD"/>
    <property type="match status" value="1"/>
</dbReference>
<dbReference type="PATRIC" id="fig|1423760.3.peg.827"/>
<evidence type="ECO:0000313" key="3">
    <source>
        <dbReference type="Proteomes" id="UP000050816"/>
    </source>
</evidence>
<gene>
    <name evidence="2" type="ORF">FC43_GL000805</name>
</gene>
<dbReference type="EMBL" id="AZFK01000086">
    <property type="protein sequence ID" value="KRL87902.1"/>
    <property type="molecule type" value="Genomic_DNA"/>
</dbReference>
<name>A0A0R1U4C6_9LACO</name>
<dbReference type="Proteomes" id="UP000050816">
    <property type="component" value="Unassembled WGS sequence"/>
</dbReference>
<keyword evidence="1" id="KW-1133">Transmembrane helix</keyword>
<comment type="caution">
    <text evidence="2">The sequence shown here is derived from an EMBL/GenBank/DDBJ whole genome shotgun (WGS) entry which is preliminary data.</text>
</comment>
<dbReference type="AlphaFoldDB" id="A0A0R1U4C6"/>
<keyword evidence="1" id="KW-0472">Membrane</keyword>
<reference evidence="2 3" key="1">
    <citation type="journal article" date="2015" name="Genome Announc.">
        <title>Expanding the biotechnology potential of lactobacilli through comparative genomics of 213 strains and associated genera.</title>
        <authorList>
            <person name="Sun Z."/>
            <person name="Harris H.M."/>
            <person name="McCann A."/>
            <person name="Guo C."/>
            <person name="Argimon S."/>
            <person name="Zhang W."/>
            <person name="Yang X."/>
            <person name="Jeffery I.B."/>
            <person name="Cooney J.C."/>
            <person name="Kagawa T.F."/>
            <person name="Liu W."/>
            <person name="Song Y."/>
            <person name="Salvetti E."/>
            <person name="Wrobel A."/>
            <person name="Rasinkangas P."/>
            <person name="Parkhill J."/>
            <person name="Rea M.C."/>
            <person name="O'Sullivan O."/>
            <person name="Ritari J."/>
            <person name="Douillard F.P."/>
            <person name="Paul Ross R."/>
            <person name="Yang R."/>
            <person name="Briner A.E."/>
            <person name="Felis G.E."/>
            <person name="de Vos W.M."/>
            <person name="Barrangou R."/>
            <person name="Klaenhammer T.R."/>
            <person name="Caufield P.W."/>
            <person name="Cui Y."/>
            <person name="Zhang H."/>
            <person name="O'Toole P.W."/>
        </authorList>
    </citation>
    <scope>NUCLEOTIDE SEQUENCE [LARGE SCALE GENOMIC DNA]</scope>
    <source>
        <strain evidence="2 3">DSM 15946</strain>
    </source>
</reference>
<dbReference type="GeneID" id="82934466"/>
<evidence type="ECO:0008006" key="4">
    <source>
        <dbReference type="Google" id="ProtNLM"/>
    </source>
</evidence>
<keyword evidence="1" id="KW-0812">Transmembrane</keyword>
<sequence length="109" mass="12206">MILWQRLATIGLAAMANFLTRVLPFWLFKRPGSQTPPFIQGLGDFLPGAIMAMLVIYCLRDVNWTGPSHGLPELAAAFITAGVHLKWHQTFLSLLLGTGSYMLFINWPF</sequence>
<evidence type="ECO:0000256" key="1">
    <source>
        <dbReference type="SAM" id="Phobius"/>
    </source>
</evidence>
<proteinExistence type="predicted"/>
<organism evidence="2 3">
    <name type="scientific">Limosilactobacillus ingluviei DSM 15946</name>
    <dbReference type="NCBI Taxonomy" id="1423760"/>
    <lineage>
        <taxon>Bacteria</taxon>
        <taxon>Bacillati</taxon>
        <taxon>Bacillota</taxon>
        <taxon>Bacilli</taxon>
        <taxon>Lactobacillales</taxon>
        <taxon>Lactobacillaceae</taxon>
        <taxon>Limosilactobacillus</taxon>
    </lineage>
</organism>
<dbReference type="Pfam" id="PF05437">
    <property type="entry name" value="AzlD"/>
    <property type="match status" value="1"/>
</dbReference>
<dbReference type="InterPro" id="IPR008407">
    <property type="entry name" value="Brnchd-chn_aa_trnsp_AzlD"/>
</dbReference>